<dbReference type="InterPro" id="IPR022635">
    <property type="entry name" value="DNA_polIII_beta_C"/>
</dbReference>
<dbReference type="GO" id="GO:0005737">
    <property type="term" value="C:cytoplasm"/>
    <property type="evidence" value="ECO:0007669"/>
    <property type="project" value="UniProtKB-SubCell"/>
</dbReference>
<dbReference type="Pfam" id="PF02767">
    <property type="entry name" value="DNA_pol3_beta_2"/>
    <property type="match status" value="1"/>
</dbReference>
<evidence type="ECO:0000256" key="7">
    <source>
        <dbReference type="ARBA" id="ARBA00022705"/>
    </source>
</evidence>
<evidence type="ECO:0000259" key="13">
    <source>
        <dbReference type="Pfam" id="PF02768"/>
    </source>
</evidence>
<evidence type="ECO:0000256" key="6">
    <source>
        <dbReference type="ARBA" id="ARBA00022695"/>
    </source>
</evidence>
<dbReference type="PANTHER" id="PTHR30478">
    <property type="entry name" value="DNA POLYMERASE III SUBUNIT BETA"/>
    <property type="match status" value="1"/>
</dbReference>
<sequence>MNTELSVEELIEPLQTVIGVVEKKQTLPILSHVLIQLKDNKLTLTTTDMELEISASNKIISDSEVTFTIYAKDLIDIVRKLPEKTQIKFKIEENKVYLNANKNTFELNTFNHLDFPALPKTQNSSIIKIKQDTLKKLIENTSFSMGNQDIRAYLNGLFFELNKDSLTVVATDGHRLSIGEVNQESSLEEKKTVILPRKAVLELTKLLNKSTQSIAEIHLSDNYFSLVDSSSKIISRLIDGNFPNYKQVMPTDFSNTIVIDREDFLSSLQQASIFVDERTKGVKLVFREDKLSIFSHSERGRAETQIEVTKQEKELEIAFNIHYLISVLEKLTSKEVNMVIPGGENKSCLLSAVGDESYQYIIMPMRI</sequence>
<dbReference type="Pfam" id="PF00712">
    <property type="entry name" value="DNA_pol3_beta"/>
    <property type="match status" value="1"/>
</dbReference>
<keyword evidence="15" id="KW-1185">Reference proteome</keyword>
<evidence type="ECO:0000256" key="3">
    <source>
        <dbReference type="ARBA" id="ARBA00021035"/>
    </source>
</evidence>
<evidence type="ECO:0000259" key="11">
    <source>
        <dbReference type="Pfam" id="PF00712"/>
    </source>
</evidence>
<comment type="function">
    <text evidence="10">Confers DNA tethering and processivity to DNA polymerases and other proteins. Acts as a clamp, forming a ring around DNA (a reaction catalyzed by the clamp-loading complex) which diffuses in an ATP-independent manner freely and bidirectionally along dsDNA. Initially characterized for its ability to contact the catalytic subunit of DNA polymerase III (Pol III), a complex, multichain enzyme responsible for most of the replicative synthesis in bacteria; Pol III exhibits 3'-5' exonuclease proofreading activity. The beta chain is required for initiation of replication as well as for processivity of DNA replication.</text>
</comment>
<keyword evidence="4 10" id="KW-0963">Cytoplasm</keyword>
<evidence type="ECO:0000256" key="8">
    <source>
        <dbReference type="ARBA" id="ARBA00022932"/>
    </source>
</evidence>
<dbReference type="NCBIfam" id="TIGR00663">
    <property type="entry name" value="dnan"/>
    <property type="match status" value="1"/>
</dbReference>
<dbReference type="Proteomes" id="UP000068905">
    <property type="component" value="Chromosome"/>
</dbReference>
<dbReference type="CDD" id="cd00140">
    <property type="entry name" value="beta_clamp"/>
    <property type="match status" value="1"/>
</dbReference>
<keyword evidence="7 10" id="KW-0235">DNA replication</keyword>
<evidence type="ECO:0000256" key="2">
    <source>
        <dbReference type="ARBA" id="ARBA00010752"/>
    </source>
</evidence>
<proteinExistence type="inferred from homology"/>
<evidence type="ECO:0000313" key="14">
    <source>
        <dbReference type="EMBL" id="ALE02586.1"/>
    </source>
</evidence>
<keyword evidence="9" id="KW-0238">DNA-binding</keyword>
<dbReference type="Pfam" id="PF02768">
    <property type="entry name" value="DNA_pol3_beta_3"/>
    <property type="match status" value="1"/>
</dbReference>
<comment type="similarity">
    <text evidence="2 10">Belongs to the beta sliding clamp family.</text>
</comment>
<evidence type="ECO:0000259" key="12">
    <source>
        <dbReference type="Pfam" id="PF02767"/>
    </source>
</evidence>
<evidence type="ECO:0000313" key="15">
    <source>
        <dbReference type="Proteomes" id="UP000068905"/>
    </source>
</evidence>
<dbReference type="InterPro" id="IPR046938">
    <property type="entry name" value="DNA_clamp_sf"/>
</dbReference>
<reference evidence="14 15" key="1">
    <citation type="journal article" date="2015" name="Genome Announc.">
        <title>Genome Sequence of 'Candidatus Thioglobus singularis' Strain PS1, a Mixotroph from the SUP05 Clade of Marine Gammaproteobacteria.</title>
        <authorList>
            <person name="Marshall K.T."/>
            <person name="Morris R.M."/>
        </authorList>
    </citation>
    <scope>NUCLEOTIDE SEQUENCE [LARGE SCALE GENOMIC DNA]</scope>
    <source>
        <strain evidence="14 15">PS1</strain>
    </source>
</reference>
<dbReference type="GO" id="GO:0009360">
    <property type="term" value="C:DNA polymerase III complex"/>
    <property type="evidence" value="ECO:0007669"/>
    <property type="project" value="InterPro"/>
</dbReference>
<evidence type="ECO:0000256" key="10">
    <source>
        <dbReference type="PIRNR" id="PIRNR000804"/>
    </source>
</evidence>
<dbReference type="OrthoDB" id="8421503at2"/>
<gene>
    <name evidence="14" type="ORF">W908_08770</name>
</gene>
<feature type="domain" description="DNA polymerase III beta sliding clamp C-terminal" evidence="13">
    <location>
        <begin position="246"/>
        <end position="366"/>
    </location>
</feature>
<dbReference type="EMBL" id="CP006911">
    <property type="protein sequence ID" value="ALE02586.1"/>
    <property type="molecule type" value="Genomic_DNA"/>
</dbReference>
<dbReference type="InterPro" id="IPR001001">
    <property type="entry name" value="DNA_polIII_beta"/>
</dbReference>
<feature type="domain" description="DNA polymerase III beta sliding clamp N-terminal" evidence="11">
    <location>
        <begin position="4"/>
        <end position="119"/>
    </location>
</feature>
<dbReference type="Gene3D" id="3.70.10.10">
    <property type="match status" value="1"/>
</dbReference>
<dbReference type="GO" id="GO:0008408">
    <property type="term" value="F:3'-5' exonuclease activity"/>
    <property type="evidence" value="ECO:0007669"/>
    <property type="project" value="InterPro"/>
</dbReference>
<comment type="subcellular location">
    <subcellularLocation>
        <location evidence="1 10">Cytoplasm</location>
    </subcellularLocation>
</comment>
<evidence type="ECO:0000256" key="9">
    <source>
        <dbReference type="ARBA" id="ARBA00023125"/>
    </source>
</evidence>
<dbReference type="GO" id="GO:0003887">
    <property type="term" value="F:DNA-directed DNA polymerase activity"/>
    <property type="evidence" value="ECO:0007669"/>
    <property type="project" value="UniProtKB-UniRule"/>
</dbReference>
<dbReference type="InterPro" id="IPR022637">
    <property type="entry name" value="DNA_polIII_beta_cen"/>
</dbReference>
<dbReference type="SMART" id="SM00480">
    <property type="entry name" value="POL3Bc"/>
    <property type="match status" value="1"/>
</dbReference>
<evidence type="ECO:0000256" key="1">
    <source>
        <dbReference type="ARBA" id="ARBA00004496"/>
    </source>
</evidence>
<evidence type="ECO:0000256" key="5">
    <source>
        <dbReference type="ARBA" id="ARBA00022679"/>
    </source>
</evidence>
<dbReference type="Gene3D" id="3.10.150.10">
    <property type="entry name" value="DNA Polymerase III, subunit A, domain 2"/>
    <property type="match status" value="1"/>
</dbReference>
<comment type="subunit">
    <text evidence="10">Forms a ring-shaped head-to-tail homodimer around DNA.</text>
</comment>
<dbReference type="STRING" id="1125411.W908_08770"/>
<keyword evidence="5 10" id="KW-0808">Transferase</keyword>
<dbReference type="AlphaFoldDB" id="A0A0M5KWJ7"/>
<protein>
    <recommendedName>
        <fullName evidence="3 10">Beta sliding clamp</fullName>
    </recommendedName>
</protein>
<dbReference type="PANTHER" id="PTHR30478:SF0">
    <property type="entry name" value="BETA SLIDING CLAMP"/>
    <property type="match status" value="1"/>
</dbReference>
<dbReference type="SUPFAM" id="SSF55979">
    <property type="entry name" value="DNA clamp"/>
    <property type="match status" value="3"/>
</dbReference>
<organism evidence="14 15">
    <name type="scientific">Candidatus Pseudothioglobus singularis PS1</name>
    <dbReference type="NCBI Taxonomy" id="1125411"/>
    <lineage>
        <taxon>Bacteria</taxon>
        <taxon>Pseudomonadati</taxon>
        <taxon>Pseudomonadota</taxon>
        <taxon>Gammaproteobacteria</taxon>
        <taxon>Candidatus Pseudothioglobaceae</taxon>
        <taxon>Candidatus Pseudothioglobus</taxon>
    </lineage>
</organism>
<dbReference type="PATRIC" id="fig|1125411.7.peg.1722"/>
<dbReference type="GO" id="GO:0003677">
    <property type="term" value="F:DNA binding"/>
    <property type="evidence" value="ECO:0007669"/>
    <property type="project" value="UniProtKB-UniRule"/>
</dbReference>
<name>A0A0M5KWJ7_9GAMM</name>
<keyword evidence="6 10" id="KW-0548">Nucleotidyltransferase</keyword>
<dbReference type="RefSeq" id="WP_053820762.1">
    <property type="nucleotide sequence ID" value="NZ_CP006911.1"/>
</dbReference>
<feature type="domain" description="DNA polymerase III beta sliding clamp central" evidence="12">
    <location>
        <begin position="129"/>
        <end position="244"/>
    </location>
</feature>
<dbReference type="GO" id="GO:0006271">
    <property type="term" value="P:DNA strand elongation involved in DNA replication"/>
    <property type="evidence" value="ECO:0007669"/>
    <property type="project" value="TreeGrafter"/>
</dbReference>
<keyword evidence="8 10" id="KW-0239">DNA-directed DNA polymerase</keyword>
<evidence type="ECO:0000256" key="4">
    <source>
        <dbReference type="ARBA" id="ARBA00022490"/>
    </source>
</evidence>
<dbReference type="PIRSF" id="PIRSF000804">
    <property type="entry name" value="DNA_pol_III_b"/>
    <property type="match status" value="1"/>
</dbReference>
<dbReference type="KEGG" id="tsn:W908_08770"/>
<dbReference type="InterPro" id="IPR022634">
    <property type="entry name" value="DNA_polIII_beta_N"/>
</dbReference>
<accession>A0A0M5KWJ7</accession>